<feature type="region of interest" description="Disordered" evidence="1">
    <location>
        <begin position="491"/>
        <end position="516"/>
    </location>
</feature>
<dbReference type="Proteomes" id="UP000318447">
    <property type="component" value="Unassembled WGS sequence"/>
</dbReference>
<evidence type="ECO:0000313" key="2">
    <source>
        <dbReference type="EMBL" id="TPP42553.1"/>
    </source>
</evidence>
<evidence type="ECO:0000313" key="3">
    <source>
        <dbReference type="Proteomes" id="UP000318447"/>
    </source>
</evidence>
<sequence>MNCRYVYDESASLTSPLTTAVGSVGGNPSASRSGNPTSSMDDFQMPTAHGSFLSHSEYGIPLIHDIDGPPRNTQAHPYPSSPLASPQVPADRTKPHTRLGPNRQRYPGSLRGGSIDSEKLDCVAGSTNKMNGSPVRALVPNVCGDLFDSQNSLTNIHIDMAVCGVFMNSVRRLPGFGAIQDSVDATKRASLPKATDSLLPIVGTTPAAKNRSDRRRLQDSSNRTVSNTEPTAGLQKLSTSATCTAQLASGAVATGRIEVPSSAVTLSPPSAEFTIFFDSPLIKDRGDAARSPGRQNQLSSLALASPSSFNPPRGAEGKAEKAGGWTTTNVGVEGGPDRSGSHRSTFGGVWSSGERSDMSPSPHRQSSTRSLHMRSASSNLNCSGSGTSGLSRIPQRRAASEPSPMVFHEGHHLSLRRTVQPSMQPVSQVHTSSGVHEAGSTDGSVYNNRGKEEVDGSPLAHRPVYDLSCVTGSLEDAAELGERVLLNLVEPPSPALSSRRTKKQPPKNSAALPKATPPALTLLHAPPMLSKRLLTLRQVRTNTSAMMESGHLKLSLEGGAGAKRSNEEAASESSASGSTTPSYLADLNTPFSPTRPLTTRAPRSPLQNARNEKALGAVVPGETPRLSTSRVLSPSPTLRMSNSVQPMYAAVLSGEPQKPRRRPHSRVRICTGTQEIDDNPVTSKAPWPLPKPPSSIVVKRRLFDPKRPRLRGPRTRELPDGKRQANWTAPETHYTTTLADLAAYDEDEDDMPQWHLTDALWSDEVIRTDVAVSRQSEVRDSRPSSSLTPAVESGVVGAMVLNQSPASTPTVPHMSSLQSATFSTSPEAPAVAAANMTIPGGLQLARLASLTAAASRDAHASAVQDLQSTSLKIGRRAGGIVVDEVDKVLRLRGESELAQVPGELQSEPSSRPFHGSGAPTPTSSATSPRLGTSTHRRHAKSENHGCGYWNLVDGKQLNSYFMTGIEPSVTDSYGLPTCPRSPMLPSFAPITGRRFIGGAAVMASGKVGSSKGFRSIGISTPFEGRSPEWGTYELHRLHSNRKATIAERAAELSKLFGKCPQYDERAPEPISASRSRPSSECRMRSVLLRQKPKATFYLLETVARSRGTKNVSGAH</sequence>
<reference evidence="3" key="1">
    <citation type="submission" date="2019-02" db="EMBL/GenBank/DDBJ databases">
        <title>FDA dAtabase for Regulatory Grade micrObial Sequences (FDA-ARGOS): Supporting development and validation of Infectious Disease Dx tests.</title>
        <authorList>
            <person name="Duncan R."/>
            <person name="Fisher C."/>
            <person name="Tallon L."/>
            <person name="Sadzewicz L."/>
            <person name="Sengamalay N."/>
            <person name="Ott S."/>
            <person name="Godinez A."/>
            <person name="Nagaraj S."/>
            <person name="Vavikolanu K."/>
            <person name="Nadendla S."/>
            <person name="Aluvathingal J."/>
            <person name="Sichtig H."/>
        </authorList>
    </citation>
    <scope>NUCLEOTIDE SEQUENCE [LARGE SCALE GENOMIC DNA]</scope>
    <source>
        <strain evidence="3">FDAARGOS_361</strain>
    </source>
</reference>
<feature type="compositionally biased region" description="Polar residues" evidence="1">
    <location>
        <begin position="219"/>
        <end position="237"/>
    </location>
</feature>
<name>A0A504X2P0_LEIDO</name>
<dbReference type="EMBL" id="RHLC01000006">
    <property type="protein sequence ID" value="TPP42553.1"/>
    <property type="molecule type" value="Genomic_DNA"/>
</dbReference>
<feature type="compositionally biased region" description="Polar residues" evidence="1">
    <location>
        <begin position="17"/>
        <end position="41"/>
    </location>
</feature>
<gene>
    <name evidence="2" type="ORF">CGC21_11190</name>
</gene>
<dbReference type="VEuPathDB" id="TriTrypDB:LDHU3_31.3870"/>
<dbReference type="AlphaFoldDB" id="A0A504X2P0"/>
<feature type="compositionally biased region" description="Low complexity" evidence="1">
    <location>
        <begin position="915"/>
        <end position="928"/>
    </location>
</feature>
<accession>A0A504X2P0</accession>
<feature type="region of interest" description="Disordered" evidence="1">
    <location>
        <begin position="300"/>
        <end position="404"/>
    </location>
</feature>
<feature type="region of interest" description="Disordered" evidence="1">
    <location>
        <begin position="429"/>
        <end position="459"/>
    </location>
</feature>
<protein>
    <submittedName>
        <fullName evidence="2">Uncharacterized protein</fullName>
    </submittedName>
</protein>
<dbReference type="VEuPathDB" id="TriTrypDB:LdCL_310029600"/>
<proteinExistence type="predicted"/>
<feature type="region of interest" description="Disordered" evidence="1">
    <location>
        <begin position="559"/>
        <end position="604"/>
    </location>
</feature>
<feature type="compositionally biased region" description="Polar residues" evidence="1">
    <location>
        <begin position="358"/>
        <end position="390"/>
    </location>
</feature>
<evidence type="ECO:0000256" key="1">
    <source>
        <dbReference type="SAM" id="MobiDB-lite"/>
    </source>
</evidence>
<feature type="region of interest" description="Disordered" evidence="1">
    <location>
        <begin position="200"/>
        <end position="237"/>
    </location>
</feature>
<feature type="region of interest" description="Disordered" evidence="1">
    <location>
        <begin position="17"/>
        <end position="50"/>
    </location>
</feature>
<comment type="caution">
    <text evidence="2">The sequence shown here is derived from an EMBL/GenBank/DDBJ whole genome shotgun (WGS) entry which is preliminary data.</text>
</comment>
<feature type="region of interest" description="Disordered" evidence="1">
    <location>
        <begin position="899"/>
        <end position="942"/>
    </location>
</feature>
<feature type="region of interest" description="Disordered" evidence="1">
    <location>
        <begin position="63"/>
        <end position="113"/>
    </location>
</feature>
<organism evidence="2 3">
    <name type="scientific">Leishmania donovani</name>
    <dbReference type="NCBI Taxonomy" id="5661"/>
    <lineage>
        <taxon>Eukaryota</taxon>
        <taxon>Discoba</taxon>
        <taxon>Euglenozoa</taxon>
        <taxon>Kinetoplastea</taxon>
        <taxon>Metakinetoplastina</taxon>
        <taxon>Trypanosomatida</taxon>
        <taxon>Trypanosomatidae</taxon>
        <taxon>Leishmaniinae</taxon>
        <taxon>Leishmania</taxon>
    </lineage>
</organism>